<evidence type="ECO:0000313" key="2">
    <source>
        <dbReference type="Proteomes" id="UP001064489"/>
    </source>
</evidence>
<accession>A0AAD5IFG0</accession>
<dbReference type="EMBL" id="JAJSOW010000106">
    <property type="protein sequence ID" value="KAI9161242.1"/>
    <property type="molecule type" value="Genomic_DNA"/>
</dbReference>
<reference evidence="1" key="2">
    <citation type="submission" date="2023-02" db="EMBL/GenBank/DDBJ databases">
        <authorList>
            <person name="Swenson N.G."/>
            <person name="Wegrzyn J.L."/>
            <person name="Mcevoy S.L."/>
        </authorList>
    </citation>
    <scope>NUCLEOTIDE SEQUENCE</scope>
    <source>
        <strain evidence="1">91603</strain>
        <tissue evidence="1">Leaf</tissue>
    </source>
</reference>
<organism evidence="1 2">
    <name type="scientific">Acer negundo</name>
    <name type="common">Box elder</name>
    <dbReference type="NCBI Taxonomy" id="4023"/>
    <lineage>
        <taxon>Eukaryota</taxon>
        <taxon>Viridiplantae</taxon>
        <taxon>Streptophyta</taxon>
        <taxon>Embryophyta</taxon>
        <taxon>Tracheophyta</taxon>
        <taxon>Spermatophyta</taxon>
        <taxon>Magnoliopsida</taxon>
        <taxon>eudicotyledons</taxon>
        <taxon>Gunneridae</taxon>
        <taxon>Pentapetalae</taxon>
        <taxon>rosids</taxon>
        <taxon>malvids</taxon>
        <taxon>Sapindales</taxon>
        <taxon>Sapindaceae</taxon>
        <taxon>Hippocastanoideae</taxon>
        <taxon>Acereae</taxon>
        <taxon>Acer</taxon>
    </lineage>
</organism>
<reference evidence="1" key="1">
    <citation type="journal article" date="2022" name="Plant J.">
        <title>Strategies of tolerance reflected in two North American maple genomes.</title>
        <authorList>
            <person name="McEvoy S.L."/>
            <person name="Sezen U.U."/>
            <person name="Trouern-Trend A."/>
            <person name="McMahon S.M."/>
            <person name="Schaberg P.G."/>
            <person name="Yang J."/>
            <person name="Wegrzyn J.L."/>
            <person name="Swenson N.G."/>
        </authorList>
    </citation>
    <scope>NUCLEOTIDE SEQUENCE</scope>
    <source>
        <strain evidence="1">91603</strain>
    </source>
</reference>
<sequence length="464" mass="53455">MFKIPVGVAQEIERLQREFFWGDGVANRKIHSIDWTTICKSKSKGGLGIGRILDKNVGLLAKWVWRFGYKEHSLWKQVLCAKYRVNCSELWWQWNNSYQASVFVKTIHKLLENGTPSASVLKEGLPIVIGCGNRANFWEDIRWDSIPLKSVFPRIFALSTKKDCKVFEFGIWQGANWEWKIPLRRSLFGLEEEQWKCFLTTLDSVKIRNRIEDTIAWSFNPKGVFSVSSFRKCLESSPTNYQCNTKLIWNGFCPPKVDVFVWNLLKGRTLVKDVLCSWSLKLWKVCMSWWDVQCCHNFSFKEWMEGWLGFSPSEDGIFYLFSASVWTIWESRNQSFFNNTETTSECASDMIKFRVGWWFKYCGIGSQDTITNLMLNLKDLCKDRTVIKRPVSVDWTPPSPNGLKFNVDGSAKGKPGPVGIGGVLRDSRGKILCLFFSFFVGNEDSKHFGDSCDSQSLCVICLQA</sequence>
<comment type="caution">
    <text evidence="1">The sequence shown here is derived from an EMBL/GenBank/DDBJ whole genome shotgun (WGS) entry which is preliminary data.</text>
</comment>
<protein>
    <submittedName>
        <fullName evidence="1">Uncharacterized protein</fullName>
    </submittedName>
</protein>
<proteinExistence type="predicted"/>
<name>A0AAD5IFG0_ACENE</name>
<dbReference type="AlphaFoldDB" id="A0AAD5IFG0"/>
<dbReference type="Proteomes" id="UP001064489">
    <property type="component" value="Chromosome 2"/>
</dbReference>
<dbReference type="PANTHER" id="PTHR36617">
    <property type="entry name" value="PROTEIN, PUTATIVE-RELATED"/>
    <property type="match status" value="1"/>
</dbReference>
<gene>
    <name evidence="1" type="ORF">LWI28_015677</name>
</gene>
<dbReference type="PANTHER" id="PTHR36617:SF5">
    <property type="entry name" value="OS05G0421675 PROTEIN"/>
    <property type="match status" value="1"/>
</dbReference>
<keyword evidence="2" id="KW-1185">Reference proteome</keyword>
<evidence type="ECO:0000313" key="1">
    <source>
        <dbReference type="EMBL" id="KAI9161242.1"/>
    </source>
</evidence>